<proteinExistence type="predicted"/>
<reference evidence="1 2" key="1">
    <citation type="journal article" date="2023" name="Sci. Data">
        <title>Genome assembly of the Korean intertidal mud-creeper Batillaria attramentaria.</title>
        <authorList>
            <person name="Patra A.K."/>
            <person name="Ho P.T."/>
            <person name="Jun S."/>
            <person name="Lee S.J."/>
            <person name="Kim Y."/>
            <person name="Won Y.J."/>
        </authorList>
    </citation>
    <scope>NUCLEOTIDE SEQUENCE [LARGE SCALE GENOMIC DNA]</scope>
    <source>
        <strain evidence="1">Wonlab-2016</strain>
    </source>
</reference>
<evidence type="ECO:0000313" key="2">
    <source>
        <dbReference type="Proteomes" id="UP001519460"/>
    </source>
</evidence>
<accession>A0ABD0LPE3</accession>
<dbReference type="AlphaFoldDB" id="A0ABD0LPE3"/>
<comment type="caution">
    <text evidence="1">The sequence shown here is derived from an EMBL/GenBank/DDBJ whole genome shotgun (WGS) entry which is preliminary data.</text>
</comment>
<dbReference type="Proteomes" id="UP001519460">
    <property type="component" value="Unassembled WGS sequence"/>
</dbReference>
<evidence type="ECO:0000313" key="1">
    <source>
        <dbReference type="EMBL" id="KAK7501202.1"/>
    </source>
</evidence>
<gene>
    <name evidence="1" type="ORF">BaRGS_00007687</name>
</gene>
<sequence>MMADLMYFSPNSHQCKTYKHANHKTAGTCTSNLFSIRCCVNENNLAAAIEEKQRRMHMYESDRCTGVMKEACGRGLVLVSAT</sequence>
<organism evidence="1 2">
    <name type="scientific">Batillaria attramentaria</name>
    <dbReference type="NCBI Taxonomy" id="370345"/>
    <lineage>
        <taxon>Eukaryota</taxon>
        <taxon>Metazoa</taxon>
        <taxon>Spiralia</taxon>
        <taxon>Lophotrochozoa</taxon>
        <taxon>Mollusca</taxon>
        <taxon>Gastropoda</taxon>
        <taxon>Caenogastropoda</taxon>
        <taxon>Sorbeoconcha</taxon>
        <taxon>Cerithioidea</taxon>
        <taxon>Batillariidae</taxon>
        <taxon>Batillaria</taxon>
    </lineage>
</organism>
<keyword evidence="2" id="KW-1185">Reference proteome</keyword>
<name>A0ABD0LPE3_9CAEN</name>
<dbReference type="EMBL" id="JACVVK020000033">
    <property type="protein sequence ID" value="KAK7501202.1"/>
    <property type="molecule type" value="Genomic_DNA"/>
</dbReference>
<protein>
    <submittedName>
        <fullName evidence="1">Uncharacterized protein</fullName>
    </submittedName>
</protein>